<sequence>MNPRIINEFEGGPTHIYLGKHPLRHDEDNKAMLFWSINLNPAIKQMLGEQKCTATPESILWDKMPMVTACEECDECECDSNISPCSKQPKEVGDKGMGLKVTEVLEGWFIDLGMCTQWKVCECCKGKGYLI</sequence>
<organism evidence="1 2">
    <name type="scientific">Candidatus Desulfosporosinus infrequens</name>
    <dbReference type="NCBI Taxonomy" id="2043169"/>
    <lineage>
        <taxon>Bacteria</taxon>
        <taxon>Bacillati</taxon>
        <taxon>Bacillota</taxon>
        <taxon>Clostridia</taxon>
        <taxon>Eubacteriales</taxon>
        <taxon>Desulfitobacteriaceae</taxon>
        <taxon>Desulfosporosinus</taxon>
    </lineage>
</organism>
<name>A0A2U3LGU2_9FIRM</name>
<dbReference type="Proteomes" id="UP000238916">
    <property type="component" value="Unassembled WGS sequence"/>
</dbReference>
<proteinExistence type="predicted"/>
<evidence type="ECO:0000313" key="1">
    <source>
        <dbReference type="EMBL" id="SPF51177.1"/>
    </source>
</evidence>
<dbReference type="EMBL" id="OMOF01000445">
    <property type="protein sequence ID" value="SPF51177.1"/>
    <property type="molecule type" value="Genomic_DNA"/>
</dbReference>
<dbReference type="OrthoDB" id="9863372at2"/>
<gene>
    <name evidence="1" type="ORF">SBF1_50061</name>
</gene>
<protein>
    <submittedName>
        <fullName evidence="1">Uncharacterized protein</fullName>
    </submittedName>
</protein>
<accession>A0A2U3LGU2</accession>
<dbReference type="AlphaFoldDB" id="A0A2U3LGU2"/>
<evidence type="ECO:0000313" key="2">
    <source>
        <dbReference type="Proteomes" id="UP000238916"/>
    </source>
</evidence>
<reference evidence="2" key="1">
    <citation type="submission" date="2018-02" db="EMBL/GenBank/DDBJ databases">
        <authorList>
            <person name="Hausmann B."/>
        </authorList>
    </citation>
    <scope>NUCLEOTIDE SEQUENCE [LARGE SCALE GENOMIC DNA]</scope>
    <source>
        <strain evidence="2">Peat soil MAG SbF1</strain>
    </source>
</reference>